<dbReference type="AlphaFoldDB" id="A0A5C3KY32"/>
<dbReference type="EMBL" id="ML210185">
    <property type="protein sequence ID" value="TFK25476.1"/>
    <property type="molecule type" value="Genomic_DNA"/>
</dbReference>
<protein>
    <submittedName>
        <fullName evidence="2">Uncharacterized protein</fullName>
    </submittedName>
</protein>
<feature type="compositionally biased region" description="Polar residues" evidence="1">
    <location>
        <begin position="36"/>
        <end position="56"/>
    </location>
</feature>
<dbReference type="OrthoDB" id="10628387at2759"/>
<reference evidence="2 3" key="1">
    <citation type="journal article" date="2019" name="Nat. Ecol. Evol.">
        <title>Megaphylogeny resolves global patterns of mushroom evolution.</title>
        <authorList>
            <person name="Varga T."/>
            <person name="Krizsan K."/>
            <person name="Foldi C."/>
            <person name="Dima B."/>
            <person name="Sanchez-Garcia M."/>
            <person name="Sanchez-Ramirez S."/>
            <person name="Szollosi G.J."/>
            <person name="Szarkandi J.G."/>
            <person name="Papp V."/>
            <person name="Albert L."/>
            <person name="Andreopoulos W."/>
            <person name="Angelini C."/>
            <person name="Antonin V."/>
            <person name="Barry K.W."/>
            <person name="Bougher N.L."/>
            <person name="Buchanan P."/>
            <person name="Buyck B."/>
            <person name="Bense V."/>
            <person name="Catcheside P."/>
            <person name="Chovatia M."/>
            <person name="Cooper J."/>
            <person name="Damon W."/>
            <person name="Desjardin D."/>
            <person name="Finy P."/>
            <person name="Geml J."/>
            <person name="Haridas S."/>
            <person name="Hughes K."/>
            <person name="Justo A."/>
            <person name="Karasinski D."/>
            <person name="Kautmanova I."/>
            <person name="Kiss B."/>
            <person name="Kocsube S."/>
            <person name="Kotiranta H."/>
            <person name="LaButti K.M."/>
            <person name="Lechner B.E."/>
            <person name="Liimatainen K."/>
            <person name="Lipzen A."/>
            <person name="Lukacs Z."/>
            <person name="Mihaltcheva S."/>
            <person name="Morgado L.N."/>
            <person name="Niskanen T."/>
            <person name="Noordeloos M.E."/>
            <person name="Ohm R.A."/>
            <person name="Ortiz-Santana B."/>
            <person name="Ovrebo C."/>
            <person name="Racz N."/>
            <person name="Riley R."/>
            <person name="Savchenko A."/>
            <person name="Shiryaev A."/>
            <person name="Soop K."/>
            <person name="Spirin V."/>
            <person name="Szebenyi C."/>
            <person name="Tomsovsky M."/>
            <person name="Tulloss R.E."/>
            <person name="Uehling J."/>
            <person name="Grigoriev I.V."/>
            <person name="Vagvolgyi C."/>
            <person name="Papp T."/>
            <person name="Martin F.M."/>
            <person name="Miettinen O."/>
            <person name="Hibbett D.S."/>
            <person name="Nagy L.G."/>
        </authorList>
    </citation>
    <scope>NUCLEOTIDE SEQUENCE [LARGE SCALE GENOMIC DNA]</scope>
    <source>
        <strain evidence="2 3">CBS 121175</strain>
    </source>
</reference>
<evidence type="ECO:0000313" key="3">
    <source>
        <dbReference type="Proteomes" id="UP000307440"/>
    </source>
</evidence>
<gene>
    <name evidence="2" type="ORF">FA15DRAFT_590343</name>
</gene>
<feature type="region of interest" description="Disordered" evidence="1">
    <location>
        <begin position="28"/>
        <end position="101"/>
    </location>
</feature>
<feature type="compositionally biased region" description="Polar residues" evidence="1">
    <location>
        <begin position="80"/>
        <end position="99"/>
    </location>
</feature>
<feature type="compositionally biased region" description="Low complexity" evidence="1">
    <location>
        <begin position="167"/>
        <end position="176"/>
    </location>
</feature>
<feature type="compositionally biased region" description="Low complexity" evidence="1">
    <location>
        <begin position="151"/>
        <end position="161"/>
    </location>
</feature>
<accession>A0A5C3KY32</accession>
<feature type="compositionally biased region" description="Polar residues" evidence="1">
    <location>
        <begin position="132"/>
        <end position="150"/>
    </location>
</feature>
<dbReference type="Proteomes" id="UP000307440">
    <property type="component" value="Unassembled WGS sequence"/>
</dbReference>
<evidence type="ECO:0000313" key="2">
    <source>
        <dbReference type="EMBL" id="TFK25476.1"/>
    </source>
</evidence>
<feature type="region of interest" description="Disordered" evidence="1">
    <location>
        <begin position="167"/>
        <end position="186"/>
    </location>
</feature>
<organism evidence="2 3">
    <name type="scientific">Coprinopsis marcescibilis</name>
    <name type="common">Agaric fungus</name>
    <name type="synonym">Psathyrella marcescibilis</name>
    <dbReference type="NCBI Taxonomy" id="230819"/>
    <lineage>
        <taxon>Eukaryota</taxon>
        <taxon>Fungi</taxon>
        <taxon>Dikarya</taxon>
        <taxon>Basidiomycota</taxon>
        <taxon>Agaricomycotina</taxon>
        <taxon>Agaricomycetes</taxon>
        <taxon>Agaricomycetidae</taxon>
        <taxon>Agaricales</taxon>
        <taxon>Agaricineae</taxon>
        <taxon>Psathyrellaceae</taxon>
        <taxon>Coprinopsis</taxon>
    </lineage>
</organism>
<feature type="compositionally biased region" description="Low complexity" evidence="1">
    <location>
        <begin position="113"/>
        <end position="131"/>
    </location>
</feature>
<keyword evidence="3" id="KW-1185">Reference proteome</keyword>
<sequence>MVPFHETLIKFFKKNFREEIRRLAVDDDGLAPSRTPDAQYSTYEGSLARSQSSSGTAKGPYIIPPLNLGRPVMTPPPGSPASTTQPSFGPGQPNNQTPLQRHLAHLTKHGINAVSSAPGDAAGSDSLSAESPRNSVVNLGHSVHQSQPAQASAASVVSSGGSFGSLRGRFSRFGSLNFGRRNQNGS</sequence>
<proteinExistence type="predicted"/>
<dbReference type="STRING" id="230819.A0A5C3KY32"/>
<name>A0A5C3KY32_COPMA</name>
<evidence type="ECO:0000256" key="1">
    <source>
        <dbReference type="SAM" id="MobiDB-lite"/>
    </source>
</evidence>
<feature type="region of interest" description="Disordered" evidence="1">
    <location>
        <begin position="113"/>
        <end position="161"/>
    </location>
</feature>